<dbReference type="GO" id="GO:1900034">
    <property type="term" value="P:regulation of cellular response to heat"/>
    <property type="evidence" value="ECO:0007669"/>
    <property type="project" value="InterPro"/>
</dbReference>
<dbReference type="AlphaFoldDB" id="A0A146KA10"/>
<sequence length="319" mass="37190">RNLHAQTPQKQIDELFKRVFYVGTEPEQYSSIYQHSWKFPSLLNDLAIDGKILKLLEAGKHVYVYGQTEPTTDQNHNAVLIPIIVVVVSNKPLESKIVCTSVQAVDNYFYDVSDFNSSFQSYTLRKVLKDPANLHKRGNYPRLSLDVQVLHNTRTRYLNLIKETDEVNKYTYSMMYFSTPQAVKQQLKSLRKPQSVSLNLQFGDQKAFVVIDMNDDLTYQSKLMYLKHFTQTDLNKVKVDDEKVDQAIIDDFKKQFQVEFDQQTKVYEEKKAVLENLQKEVLEKGIEVECFKHYGVCDSVQIMQKKSLFVNRFLGRANE</sequence>
<evidence type="ECO:0000313" key="1">
    <source>
        <dbReference type="EMBL" id="JAP92311.1"/>
    </source>
</evidence>
<organism evidence="1">
    <name type="scientific">Trepomonas sp. PC1</name>
    <dbReference type="NCBI Taxonomy" id="1076344"/>
    <lineage>
        <taxon>Eukaryota</taxon>
        <taxon>Metamonada</taxon>
        <taxon>Diplomonadida</taxon>
        <taxon>Hexamitidae</taxon>
        <taxon>Hexamitinae</taxon>
        <taxon>Trepomonas</taxon>
    </lineage>
</organism>
<protein>
    <submittedName>
        <fullName evidence="1">Uncharacterized protein</fullName>
    </submittedName>
</protein>
<dbReference type="PANTHER" id="PTHR33704">
    <property type="entry name" value="PROTEIN HEAT INTOLERANT 4-RELATED"/>
    <property type="match status" value="1"/>
</dbReference>
<proteinExistence type="predicted"/>
<feature type="non-terminal residue" evidence="1">
    <location>
        <position position="319"/>
    </location>
</feature>
<dbReference type="InterPro" id="IPR039313">
    <property type="entry name" value="HIT4"/>
</dbReference>
<feature type="non-terminal residue" evidence="1">
    <location>
        <position position="1"/>
    </location>
</feature>
<name>A0A146KA10_9EUKA</name>
<gene>
    <name evidence="1" type="ORF">TPC1_15792</name>
</gene>
<dbReference type="PANTHER" id="PTHR33704:SF1">
    <property type="entry name" value="PROTEIN HEAT INTOLERANT 4-RELATED"/>
    <property type="match status" value="1"/>
</dbReference>
<reference evidence="1" key="1">
    <citation type="submission" date="2015-07" db="EMBL/GenBank/DDBJ databases">
        <title>Adaptation to a free-living lifestyle via gene acquisitions in the diplomonad Trepomonas sp. PC1.</title>
        <authorList>
            <person name="Xu F."/>
            <person name="Jerlstrom-Hultqvist J."/>
            <person name="Kolisko M."/>
            <person name="Simpson A.G.B."/>
            <person name="Roger A.J."/>
            <person name="Svard S.G."/>
            <person name="Andersson J.O."/>
        </authorList>
    </citation>
    <scope>NUCLEOTIDE SEQUENCE</scope>
    <source>
        <strain evidence="1">PC1</strain>
    </source>
</reference>
<accession>A0A146KA10</accession>
<dbReference type="EMBL" id="GDID01004295">
    <property type="protein sequence ID" value="JAP92311.1"/>
    <property type="molecule type" value="Transcribed_RNA"/>
</dbReference>